<dbReference type="InterPro" id="IPR010230">
    <property type="entry name" value="FeS-cluster_ATPase_SufC"/>
</dbReference>
<dbReference type="FunFam" id="3.40.50.300:FF:000405">
    <property type="entry name" value="Fe-S cluster assembly ATPase SufC"/>
    <property type="match status" value="1"/>
</dbReference>
<dbReference type="GO" id="GO:0005524">
    <property type="term" value="F:ATP binding"/>
    <property type="evidence" value="ECO:0007669"/>
    <property type="project" value="UniProtKB-KW"/>
</dbReference>
<protein>
    <submittedName>
        <fullName evidence="5">Iron-sulfur cluster assembly ATPase protein SufC</fullName>
    </submittedName>
</protein>
<dbReference type="GO" id="GO:0005737">
    <property type="term" value="C:cytoplasm"/>
    <property type="evidence" value="ECO:0007669"/>
    <property type="project" value="UniProtKB-ARBA"/>
</dbReference>
<dbReference type="GO" id="GO:0016887">
    <property type="term" value="F:ATP hydrolysis activity"/>
    <property type="evidence" value="ECO:0007669"/>
    <property type="project" value="InterPro"/>
</dbReference>
<feature type="domain" description="ABC transporter" evidence="4">
    <location>
        <begin position="2"/>
        <end position="246"/>
    </location>
</feature>
<dbReference type="Gene3D" id="3.40.50.300">
    <property type="entry name" value="P-loop containing nucleotide triphosphate hydrolases"/>
    <property type="match status" value="1"/>
</dbReference>
<proteinExistence type="inferred from homology"/>
<comment type="caution">
    <text evidence="5">The sequence shown here is derived from an EMBL/GenBank/DDBJ whole genome shotgun (WGS) entry which is preliminary data.</text>
</comment>
<evidence type="ECO:0000256" key="2">
    <source>
        <dbReference type="ARBA" id="ARBA00022741"/>
    </source>
</evidence>
<dbReference type="PANTHER" id="PTHR43204">
    <property type="entry name" value="ABC TRANSPORTER I FAMILY MEMBER 6, CHLOROPLASTIC"/>
    <property type="match status" value="1"/>
</dbReference>
<keyword evidence="2" id="KW-0547">Nucleotide-binding</keyword>
<accession>M7NZ19</accession>
<dbReference type="eggNOG" id="COG0396">
    <property type="taxonomic scope" value="Bacteria"/>
</dbReference>
<dbReference type="InterPro" id="IPR003593">
    <property type="entry name" value="AAA+_ATPase"/>
</dbReference>
<dbReference type="OrthoDB" id="9806149at2"/>
<evidence type="ECO:0000313" key="5">
    <source>
        <dbReference type="EMBL" id="EMR12477.1"/>
    </source>
</evidence>
<sequence>MLEIKNLHATIDGKEILKGIDLTVNAGEVHAIMGPNGAGKSTLSNVLAGRDGYEITQGEILYKGENLIDLEPEERAQRGVFLAFQYPVEIPGVSNIYLLKAALNAVRKYQGLDELDAIDFLTLVRSKMELVKMDEQFLHRSVNEGFSGGEKKRNEILQMALLEPALAILDETDSGLDIDALRIVSEGVNALRDADRSMIMITHYQRLLDYIVPDYVHVLSNGRIVKSGDKDLAKELEKSGYSWIHDAPEGVGA</sequence>
<dbReference type="PATRIC" id="fig|1286106.3.peg.2045"/>
<dbReference type="SUPFAM" id="SSF52540">
    <property type="entry name" value="P-loop containing nucleoside triphosphate hydrolases"/>
    <property type="match status" value="1"/>
</dbReference>
<dbReference type="InterPro" id="IPR017871">
    <property type="entry name" value="ABC_transporter-like_CS"/>
</dbReference>
<dbReference type="InterPro" id="IPR003439">
    <property type="entry name" value="ABC_transporter-like_ATP-bd"/>
</dbReference>
<evidence type="ECO:0000256" key="1">
    <source>
        <dbReference type="ARBA" id="ARBA00006216"/>
    </source>
</evidence>
<dbReference type="InterPro" id="IPR027417">
    <property type="entry name" value="P-loop_NTPase"/>
</dbReference>
<dbReference type="Proteomes" id="UP000012019">
    <property type="component" value="Unassembled WGS sequence"/>
</dbReference>
<name>M7NZ19_9GAMM</name>
<dbReference type="EMBL" id="APHR01000055">
    <property type="protein sequence ID" value="EMR12477.1"/>
    <property type="molecule type" value="Genomic_DNA"/>
</dbReference>
<gene>
    <name evidence="5" type="ORF">MPL1_10227</name>
</gene>
<evidence type="ECO:0000259" key="4">
    <source>
        <dbReference type="PROSITE" id="PS50893"/>
    </source>
</evidence>
<dbReference type="STRING" id="1286106.MPL1_10227"/>
<comment type="similarity">
    <text evidence="1">Belongs to the ABC transporter superfamily. Ycf16 family.</text>
</comment>
<dbReference type="PROSITE" id="PS50893">
    <property type="entry name" value="ABC_TRANSPORTER_2"/>
    <property type="match status" value="1"/>
</dbReference>
<dbReference type="PROSITE" id="PS00211">
    <property type="entry name" value="ABC_TRANSPORTER_1"/>
    <property type="match status" value="1"/>
</dbReference>
<dbReference type="NCBIfam" id="TIGR01978">
    <property type="entry name" value="sufC"/>
    <property type="match status" value="1"/>
</dbReference>
<dbReference type="Pfam" id="PF00005">
    <property type="entry name" value="ABC_tran"/>
    <property type="match status" value="1"/>
</dbReference>
<keyword evidence="6" id="KW-1185">Reference proteome</keyword>
<dbReference type="AlphaFoldDB" id="M7NZ19"/>
<dbReference type="CDD" id="cd03217">
    <property type="entry name" value="ABC_FeS_Assembly"/>
    <property type="match status" value="1"/>
</dbReference>
<dbReference type="PANTHER" id="PTHR43204:SF1">
    <property type="entry name" value="ABC TRANSPORTER I FAMILY MEMBER 6, CHLOROPLASTIC"/>
    <property type="match status" value="1"/>
</dbReference>
<dbReference type="RefSeq" id="WP_009727015.1">
    <property type="nucleotide sequence ID" value="NZ_APHR01000055.1"/>
</dbReference>
<reference evidence="5 6" key="1">
    <citation type="journal article" date="2013" name="Genome Announc.">
        <title>Draft Genome Sequence of Methylophaga lonarensis MPLT, a Haloalkaliphilic (Non-Methane-Utilizing) Methylotroph.</title>
        <authorList>
            <person name="Shetty S.A."/>
            <person name="Marathe N.P."/>
            <person name="Munot H."/>
            <person name="Antony C.P."/>
            <person name="Dhotre D.P."/>
            <person name="Murrell J.C."/>
            <person name="Shouche Y.S."/>
        </authorList>
    </citation>
    <scope>NUCLEOTIDE SEQUENCE [LARGE SCALE GENOMIC DNA]</scope>
    <source>
        <strain evidence="5 6">MPL</strain>
    </source>
</reference>
<keyword evidence="3" id="KW-0067">ATP-binding</keyword>
<organism evidence="5 6">
    <name type="scientific">Methylophaga lonarensis MPL</name>
    <dbReference type="NCBI Taxonomy" id="1286106"/>
    <lineage>
        <taxon>Bacteria</taxon>
        <taxon>Pseudomonadati</taxon>
        <taxon>Pseudomonadota</taxon>
        <taxon>Gammaproteobacteria</taxon>
        <taxon>Thiotrichales</taxon>
        <taxon>Piscirickettsiaceae</taxon>
        <taxon>Methylophaga</taxon>
    </lineage>
</organism>
<evidence type="ECO:0000313" key="6">
    <source>
        <dbReference type="Proteomes" id="UP000012019"/>
    </source>
</evidence>
<evidence type="ECO:0000256" key="3">
    <source>
        <dbReference type="ARBA" id="ARBA00022840"/>
    </source>
</evidence>
<dbReference type="SMART" id="SM00382">
    <property type="entry name" value="AAA"/>
    <property type="match status" value="1"/>
</dbReference>